<dbReference type="InterPro" id="IPR011672">
    <property type="entry name" value="DUF1614"/>
</dbReference>
<evidence type="ECO:0008006" key="4">
    <source>
        <dbReference type="Google" id="ProtNLM"/>
    </source>
</evidence>
<comment type="caution">
    <text evidence="2">The sequence shown here is derived from an EMBL/GenBank/DDBJ whole genome shotgun (WGS) entry which is preliminary data.</text>
</comment>
<evidence type="ECO:0000313" key="2">
    <source>
        <dbReference type="EMBL" id="PTQ55124.1"/>
    </source>
</evidence>
<feature type="transmembrane region" description="Helical" evidence="1">
    <location>
        <begin position="36"/>
        <end position="58"/>
    </location>
</feature>
<organism evidence="2 3">
    <name type="scientific">Candidatus Carbonibacillus altaicus</name>
    <dbReference type="NCBI Taxonomy" id="2163959"/>
    <lineage>
        <taxon>Bacteria</taxon>
        <taxon>Bacillati</taxon>
        <taxon>Bacillota</taxon>
        <taxon>Bacilli</taxon>
        <taxon>Bacillales</taxon>
        <taxon>Candidatus Carbonibacillus</taxon>
    </lineage>
</organism>
<dbReference type="EMBL" id="PEBX01000188">
    <property type="protein sequence ID" value="PTQ55124.1"/>
    <property type="molecule type" value="Genomic_DNA"/>
</dbReference>
<evidence type="ECO:0000313" key="3">
    <source>
        <dbReference type="Proteomes" id="UP000244338"/>
    </source>
</evidence>
<feature type="transmembrane region" description="Helical" evidence="1">
    <location>
        <begin position="193"/>
        <end position="219"/>
    </location>
</feature>
<keyword evidence="1" id="KW-1133">Transmembrane helix</keyword>
<keyword evidence="1" id="KW-0472">Membrane</keyword>
<evidence type="ECO:0000256" key="1">
    <source>
        <dbReference type="SAM" id="Phobius"/>
    </source>
</evidence>
<feature type="transmembrane region" description="Helical" evidence="1">
    <location>
        <begin position="113"/>
        <end position="131"/>
    </location>
</feature>
<dbReference type="AlphaFoldDB" id="A0A2R6XXG9"/>
<reference evidence="3" key="1">
    <citation type="journal article" date="2018" name="Sci. Rep.">
        <title>Lignite coal burning seam in the remote Altai Mountains harbors a hydrogen-driven thermophilic microbial community.</title>
        <authorList>
            <person name="Kadnikov V.V."/>
            <person name="Mardanov A.V."/>
            <person name="Ivasenko D.A."/>
            <person name="Antsiferov D.V."/>
            <person name="Beletsky A.V."/>
            <person name="Karnachuk O.V."/>
            <person name="Ravin N.V."/>
        </authorList>
    </citation>
    <scope>NUCLEOTIDE SEQUENCE [LARGE SCALE GENOMIC DNA]</scope>
</reference>
<feature type="transmembrane region" description="Helical" evidence="1">
    <location>
        <begin position="138"/>
        <end position="158"/>
    </location>
</feature>
<dbReference type="Proteomes" id="UP000244338">
    <property type="component" value="Unassembled WGS sequence"/>
</dbReference>
<feature type="transmembrane region" description="Helical" evidence="1">
    <location>
        <begin position="89"/>
        <end position="107"/>
    </location>
</feature>
<dbReference type="Pfam" id="PF07758">
    <property type="entry name" value="DUF1614"/>
    <property type="match status" value="1"/>
</dbReference>
<protein>
    <recommendedName>
        <fullName evidence="4">DUF1614 domain-containing protein</fullName>
    </recommendedName>
</protein>
<gene>
    <name evidence="2" type="ORF">BSOLF_0163</name>
</gene>
<accession>A0A2R6XXG9</accession>
<name>A0A2R6XXG9_9BACL</name>
<sequence>MPLIWLFLLVLLIPMLFIFLFVQVTTLSFTALGLTPLGATLLFTISVIGSMINIPLSIREIDQGPLRRRSESLFPYFIYYYPPKVERQIIAVNVGGALVPVAFSIYLLMRTPFLPALVATVIMTIVAKALARPVEGVGIALPAFIPPLIAALVALIIARDHAAPVAYISGVLGTLIGADLLNLPRLKRFQTQMISIGGAGVFDGIFMISLTAAILALIFG</sequence>
<proteinExistence type="predicted"/>
<keyword evidence="1" id="KW-0812">Transmembrane</keyword>
<feature type="transmembrane region" description="Helical" evidence="1">
    <location>
        <begin position="164"/>
        <end position="181"/>
    </location>
</feature>